<gene>
    <name evidence="2" type="ORF">Golob_007948</name>
</gene>
<keyword evidence="3" id="KW-1185">Reference proteome</keyword>
<keyword evidence="1" id="KW-0472">Membrane</keyword>
<dbReference type="Proteomes" id="UP000593572">
    <property type="component" value="Unassembled WGS sequence"/>
</dbReference>
<evidence type="ECO:0000256" key="1">
    <source>
        <dbReference type="SAM" id="Phobius"/>
    </source>
</evidence>
<evidence type="ECO:0000313" key="3">
    <source>
        <dbReference type="Proteomes" id="UP000593572"/>
    </source>
</evidence>
<dbReference type="PANTHER" id="PTHR36026">
    <property type="entry name" value="OS05G0542100 PROTEIN"/>
    <property type="match status" value="1"/>
</dbReference>
<accession>A0A7J8MEB7</accession>
<sequence>MAVMEKLKIFVVQEPVVAASCLIAGFGLFLPAVVRPILDSMDSSKQVPQPALRDG</sequence>
<evidence type="ECO:0008006" key="4">
    <source>
        <dbReference type="Google" id="ProtNLM"/>
    </source>
</evidence>
<name>A0A7J8MEB7_9ROSI</name>
<evidence type="ECO:0000313" key="2">
    <source>
        <dbReference type="EMBL" id="MBA0562930.1"/>
    </source>
</evidence>
<dbReference type="EMBL" id="JABEZX010000008">
    <property type="protein sequence ID" value="MBA0562930.1"/>
    <property type="molecule type" value="Genomic_DNA"/>
</dbReference>
<reference evidence="2 3" key="1">
    <citation type="journal article" date="2019" name="Genome Biol. Evol.">
        <title>Insights into the evolution of the New World diploid cottons (Gossypium, subgenus Houzingenia) based on genome sequencing.</title>
        <authorList>
            <person name="Grover C.E."/>
            <person name="Arick M.A. 2nd"/>
            <person name="Thrash A."/>
            <person name="Conover J.L."/>
            <person name="Sanders W.S."/>
            <person name="Peterson D.G."/>
            <person name="Frelichowski J.E."/>
            <person name="Scheffler J.A."/>
            <person name="Scheffler B.E."/>
            <person name="Wendel J.F."/>
        </authorList>
    </citation>
    <scope>NUCLEOTIDE SEQUENCE [LARGE SCALE GENOMIC DNA]</scope>
    <source>
        <strain evidence="2">157</strain>
        <tissue evidence="2">Leaf</tissue>
    </source>
</reference>
<comment type="caution">
    <text evidence="2">The sequence shown here is derived from an EMBL/GenBank/DDBJ whole genome shotgun (WGS) entry which is preliminary data.</text>
</comment>
<protein>
    <recommendedName>
        <fullName evidence="4">Fiber protein Fb11</fullName>
    </recommendedName>
</protein>
<organism evidence="2 3">
    <name type="scientific">Gossypium lobatum</name>
    <dbReference type="NCBI Taxonomy" id="34289"/>
    <lineage>
        <taxon>Eukaryota</taxon>
        <taxon>Viridiplantae</taxon>
        <taxon>Streptophyta</taxon>
        <taxon>Embryophyta</taxon>
        <taxon>Tracheophyta</taxon>
        <taxon>Spermatophyta</taxon>
        <taxon>Magnoliopsida</taxon>
        <taxon>eudicotyledons</taxon>
        <taxon>Gunneridae</taxon>
        <taxon>Pentapetalae</taxon>
        <taxon>rosids</taxon>
        <taxon>malvids</taxon>
        <taxon>Malvales</taxon>
        <taxon>Malvaceae</taxon>
        <taxon>Malvoideae</taxon>
        <taxon>Gossypium</taxon>
    </lineage>
</organism>
<feature type="transmembrane region" description="Helical" evidence="1">
    <location>
        <begin position="16"/>
        <end position="38"/>
    </location>
</feature>
<feature type="non-terminal residue" evidence="2">
    <location>
        <position position="1"/>
    </location>
</feature>
<proteinExistence type="predicted"/>
<dbReference type="AlphaFoldDB" id="A0A7J8MEB7"/>
<keyword evidence="1" id="KW-1133">Transmembrane helix</keyword>
<keyword evidence="1" id="KW-0812">Transmembrane</keyword>
<dbReference type="PANTHER" id="PTHR36026:SF1">
    <property type="entry name" value="OS05G0542100 PROTEIN"/>
    <property type="match status" value="1"/>
</dbReference>